<dbReference type="SMART" id="SM00967">
    <property type="entry name" value="SpoU_sub_bind"/>
    <property type="match status" value="1"/>
</dbReference>
<comment type="caution">
    <text evidence="5">The sequence shown here is derived from an EMBL/GenBank/DDBJ whole genome shotgun (WGS) entry which is preliminary data.</text>
</comment>
<dbReference type="STRING" id="1218508.JG29_05980"/>
<evidence type="ECO:0000256" key="3">
    <source>
        <dbReference type="ARBA" id="ARBA00022679"/>
    </source>
</evidence>
<protein>
    <submittedName>
        <fullName evidence="5">rRNA methylase</fullName>
    </submittedName>
</protein>
<dbReference type="GO" id="GO:0005737">
    <property type="term" value="C:cytoplasm"/>
    <property type="evidence" value="ECO:0007669"/>
    <property type="project" value="UniProtKB-ARBA"/>
</dbReference>
<dbReference type="RefSeq" id="WP_045922451.1">
    <property type="nucleotide sequence ID" value="NZ_JBHTHW010000003.1"/>
</dbReference>
<accession>A0A0F4KSW1</accession>
<dbReference type="CDD" id="cd18095">
    <property type="entry name" value="SpoU-like_rRNA-MTase"/>
    <property type="match status" value="1"/>
</dbReference>
<dbReference type="SUPFAM" id="SSF75217">
    <property type="entry name" value="alpha/beta knot"/>
    <property type="match status" value="1"/>
</dbReference>
<dbReference type="GO" id="GO:0003723">
    <property type="term" value="F:RNA binding"/>
    <property type="evidence" value="ECO:0007669"/>
    <property type="project" value="InterPro"/>
</dbReference>
<dbReference type="OrthoDB" id="9785673at2"/>
<dbReference type="SUPFAM" id="SSF55315">
    <property type="entry name" value="L30e-like"/>
    <property type="match status" value="1"/>
</dbReference>
<name>A0A0F4KSW1_9LACO</name>
<evidence type="ECO:0000313" key="5">
    <source>
        <dbReference type="EMBL" id="KJY49148.1"/>
    </source>
</evidence>
<dbReference type="InterPro" id="IPR053888">
    <property type="entry name" value="MRM3-like_sub_bind"/>
</dbReference>
<keyword evidence="2 5" id="KW-0489">Methyltransferase</keyword>
<keyword evidence="3" id="KW-0808">Transferase</keyword>
<evidence type="ECO:0000256" key="1">
    <source>
        <dbReference type="ARBA" id="ARBA00007228"/>
    </source>
</evidence>
<dbReference type="InterPro" id="IPR029064">
    <property type="entry name" value="Ribosomal_eL30-like_sf"/>
</dbReference>
<dbReference type="Pfam" id="PF00588">
    <property type="entry name" value="SpoU_methylase"/>
    <property type="match status" value="1"/>
</dbReference>
<dbReference type="InterPro" id="IPR029028">
    <property type="entry name" value="Alpha/beta_knot_MTases"/>
</dbReference>
<keyword evidence="6" id="KW-1185">Reference proteome</keyword>
<dbReference type="InterPro" id="IPR001537">
    <property type="entry name" value="SpoU_MeTrfase"/>
</dbReference>
<dbReference type="Pfam" id="PF22435">
    <property type="entry name" value="MRM3-like_sub_bind"/>
    <property type="match status" value="1"/>
</dbReference>
<feature type="domain" description="RNA 2-O ribose methyltransferase substrate binding" evidence="4">
    <location>
        <begin position="31"/>
        <end position="103"/>
    </location>
</feature>
<proteinExistence type="inferred from homology"/>
<dbReference type="Gene3D" id="3.30.1330.30">
    <property type="match status" value="1"/>
</dbReference>
<dbReference type="PATRIC" id="fig|1218508.4.peg.613"/>
<evidence type="ECO:0000313" key="6">
    <source>
        <dbReference type="Proteomes" id="UP000033695"/>
    </source>
</evidence>
<organism evidence="5 6">
    <name type="scientific">Bombilactobacillus mellis</name>
    <dbReference type="NCBI Taxonomy" id="1218508"/>
    <lineage>
        <taxon>Bacteria</taxon>
        <taxon>Bacillati</taxon>
        <taxon>Bacillota</taxon>
        <taxon>Bacilli</taxon>
        <taxon>Lactobacillales</taxon>
        <taxon>Lactobacillaceae</taxon>
        <taxon>Bombilactobacillus</taxon>
    </lineage>
</organism>
<gene>
    <name evidence="5" type="ORF">JG29_05980</name>
</gene>
<evidence type="ECO:0000259" key="4">
    <source>
        <dbReference type="SMART" id="SM00967"/>
    </source>
</evidence>
<dbReference type="Proteomes" id="UP000033695">
    <property type="component" value="Unassembled WGS sequence"/>
</dbReference>
<comment type="similarity">
    <text evidence="1">Belongs to the class IV-like SAM-binding methyltransferase superfamily. RNA methyltransferase TrmH family.</text>
</comment>
<dbReference type="PANTHER" id="PTHR43191:SF2">
    <property type="entry name" value="RRNA METHYLTRANSFERASE 3, MITOCHONDRIAL"/>
    <property type="match status" value="1"/>
</dbReference>
<dbReference type="HOGENOM" id="CLU_021322_3_2_9"/>
<dbReference type="GO" id="GO:0006396">
    <property type="term" value="P:RNA processing"/>
    <property type="evidence" value="ECO:0007669"/>
    <property type="project" value="InterPro"/>
</dbReference>
<dbReference type="GO" id="GO:0032259">
    <property type="term" value="P:methylation"/>
    <property type="evidence" value="ECO:0007669"/>
    <property type="project" value="UniProtKB-KW"/>
</dbReference>
<sequence>MDYITSVKNEKIKEIKKLSTVKGRRHQHLYLIEGEHLVNEALKSQVNIKELLVTENFINHDEHHIIKQLYNQTTQISDNVAQHLSALVTPPGIFAVIAQPTTPTTINYQGKWLVLDQVQDPGNVGTMIRTADAAGYQGVVLSTDSADIYAPKVQRAMQGSQFHLQLLRADLEQVIPAFQKQKLPVYGTLVDDQALNYRQLTAPEEFALIMGNEAHGMQAELIPLVDKNLYIPLVGQAESLNVAIAAGILMFSL</sequence>
<dbReference type="PANTHER" id="PTHR43191">
    <property type="entry name" value="RRNA METHYLTRANSFERASE 3"/>
    <property type="match status" value="1"/>
</dbReference>
<evidence type="ECO:0000256" key="2">
    <source>
        <dbReference type="ARBA" id="ARBA00022603"/>
    </source>
</evidence>
<reference evidence="5 6" key="1">
    <citation type="submission" date="2014-12" db="EMBL/GenBank/DDBJ databases">
        <title>Comparative genomics of the lactic acid bacteria isolated from the honey bee gut.</title>
        <authorList>
            <person name="Ellegaard K.M."/>
            <person name="Tamarit D."/>
            <person name="Javelind E."/>
            <person name="Olofsson T."/>
            <person name="Andersson S.G."/>
            <person name="Vasquez A."/>
        </authorList>
    </citation>
    <scope>NUCLEOTIDE SEQUENCE [LARGE SCALE GENOMIC DNA]</scope>
    <source>
        <strain evidence="5 6">Hon2</strain>
    </source>
</reference>
<dbReference type="InterPro" id="IPR013123">
    <property type="entry name" value="SpoU_subst-bd"/>
</dbReference>
<dbReference type="EMBL" id="JXBZ01000005">
    <property type="protein sequence ID" value="KJY49148.1"/>
    <property type="molecule type" value="Genomic_DNA"/>
</dbReference>
<dbReference type="AlphaFoldDB" id="A0A0F4KSW1"/>
<dbReference type="Gene3D" id="3.40.1280.10">
    <property type="match status" value="1"/>
</dbReference>
<dbReference type="GO" id="GO:0008173">
    <property type="term" value="F:RNA methyltransferase activity"/>
    <property type="evidence" value="ECO:0007669"/>
    <property type="project" value="InterPro"/>
</dbReference>
<dbReference type="InterPro" id="IPR029026">
    <property type="entry name" value="tRNA_m1G_MTases_N"/>
</dbReference>
<dbReference type="InterPro" id="IPR051259">
    <property type="entry name" value="rRNA_Methyltransferase"/>
</dbReference>